<name>A0ABS2DWZ5_9BURK</name>
<protein>
    <submittedName>
        <fullName evidence="2">DUF4400 domain-containing protein</fullName>
    </submittedName>
</protein>
<reference evidence="2 3" key="1">
    <citation type="journal article" date="2021" name="Sci. Rep.">
        <title>The distribution of antibiotic resistance genes in chicken gut microbiota commensals.</title>
        <authorList>
            <person name="Juricova H."/>
            <person name="Matiasovicova J."/>
            <person name="Kubasova T."/>
            <person name="Cejkova D."/>
            <person name="Rychlik I."/>
        </authorList>
    </citation>
    <scope>NUCLEOTIDE SEQUENCE [LARGE SCALE GENOMIC DNA]</scope>
    <source>
        <strain evidence="2 3">An829</strain>
    </source>
</reference>
<evidence type="ECO:0000256" key="1">
    <source>
        <dbReference type="SAM" id="Phobius"/>
    </source>
</evidence>
<accession>A0ABS2DWZ5</accession>
<organism evidence="2 3">
    <name type="scientific">Sutterella massiliensis</name>
    <dbReference type="NCBI Taxonomy" id="1816689"/>
    <lineage>
        <taxon>Bacteria</taxon>
        <taxon>Pseudomonadati</taxon>
        <taxon>Pseudomonadota</taxon>
        <taxon>Betaproteobacteria</taxon>
        <taxon>Burkholderiales</taxon>
        <taxon>Sutterellaceae</taxon>
        <taxon>Sutterella</taxon>
    </lineage>
</organism>
<dbReference type="Pfam" id="PF14348">
    <property type="entry name" value="DtrJ-like"/>
    <property type="match status" value="1"/>
</dbReference>
<feature type="transmembrane region" description="Helical" evidence="1">
    <location>
        <begin position="50"/>
        <end position="70"/>
    </location>
</feature>
<keyword evidence="1" id="KW-1133">Transmembrane helix</keyword>
<evidence type="ECO:0000313" key="3">
    <source>
        <dbReference type="Proteomes" id="UP000715095"/>
    </source>
</evidence>
<gene>
    <name evidence="2" type="ORF">H6A60_12395</name>
</gene>
<dbReference type="RefSeq" id="WP_205105126.1">
    <property type="nucleotide sequence ID" value="NZ_JACJJC010000265.1"/>
</dbReference>
<evidence type="ECO:0000313" key="2">
    <source>
        <dbReference type="EMBL" id="MBM6705263.1"/>
    </source>
</evidence>
<dbReference type="EMBL" id="JACJJC010000265">
    <property type="protein sequence ID" value="MBM6705263.1"/>
    <property type="molecule type" value="Genomic_DNA"/>
</dbReference>
<dbReference type="Proteomes" id="UP000715095">
    <property type="component" value="Unassembled WGS sequence"/>
</dbReference>
<dbReference type="InterPro" id="IPR022266">
    <property type="entry name" value="DtrJ-like"/>
</dbReference>
<sequence length="97" mass="10801">GARRRIALFSIWLPIWLPAFVISAMGGWLERAVKRTDFGYTSPFVFSYSWRTLVCAFLALVISFLCPTPLPPSLVPAMLGVIAILLGLCFGNIQKRI</sequence>
<feature type="non-terminal residue" evidence="2">
    <location>
        <position position="1"/>
    </location>
</feature>
<proteinExistence type="predicted"/>
<feature type="transmembrane region" description="Helical" evidence="1">
    <location>
        <begin position="76"/>
        <end position="93"/>
    </location>
</feature>
<feature type="transmembrane region" description="Helical" evidence="1">
    <location>
        <begin position="6"/>
        <end position="29"/>
    </location>
</feature>
<keyword evidence="1" id="KW-0812">Transmembrane</keyword>
<comment type="caution">
    <text evidence="2">The sequence shown here is derived from an EMBL/GenBank/DDBJ whole genome shotgun (WGS) entry which is preliminary data.</text>
</comment>
<keyword evidence="1" id="KW-0472">Membrane</keyword>
<keyword evidence="3" id="KW-1185">Reference proteome</keyword>